<dbReference type="Gene3D" id="3.90.79.10">
    <property type="entry name" value="Nucleoside Triphosphate Pyrophosphohydrolase"/>
    <property type="match status" value="1"/>
</dbReference>
<keyword evidence="1 3" id="KW-0378">Hydrolase</keyword>
<dbReference type="InterPro" id="IPR051325">
    <property type="entry name" value="Nudix_hydrolase_domain"/>
</dbReference>
<dbReference type="GO" id="GO:0006167">
    <property type="term" value="P:AMP biosynthetic process"/>
    <property type="evidence" value="ECO:0007669"/>
    <property type="project" value="TreeGrafter"/>
</dbReference>
<feature type="domain" description="Nudix hydrolase" evidence="2">
    <location>
        <begin position="8"/>
        <end position="136"/>
    </location>
</feature>
<dbReference type="CDD" id="cd03673">
    <property type="entry name" value="NUDIX_Ap6A_hydrolase"/>
    <property type="match status" value="1"/>
</dbReference>
<gene>
    <name evidence="3" type="ORF">ELQ90_10905</name>
</gene>
<reference evidence="3 4" key="1">
    <citation type="submission" date="2018-12" db="EMBL/GenBank/DDBJ databases">
        <authorList>
            <person name="Li F."/>
        </authorList>
    </citation>
    <scope>NUCLEOTIDE SEQUENCE [LARGE SCALE GENOMIC DNA]</scope>
    <source>
        <strain evidence="3 4">11W25H-1</strain>
    </source>
</reference>
<dbReference type="GO" id="GO:0004081">
    <property type="term" value="F:bis(5'-nucleosyl)-tetraphosphatase (asymmetrical) activity"/>
    <property type="evidence" value="ECO:0007669"/>
    <property type="project" value="TreeGrafter"/>
</dbReference>
<comment type="caution">
    <text evidence="3">The sequence shown here is derived from an EMBL/GenBank/DDBJ whole genome shotgun (WGS) entry which is preliminary data.</text>
</comment>
<proteinExistence type="predicted"/>
<dbReference type="PROSITE" id="PS00893">
    <property type="entry name" value="NUDIX_BOX"/>
    <property type="match status" value="1"/>
</dbReference>
<evidence type="ECO:0000313" key="3">
    <source>
        <dbReference type="EMBL" id="RWZ49855.1"/>
    </source>
</evidence>
<dbReference type="AlphaFoldDB" id="A0A3S4BGY7"/>
<dbReference type="SUPFAM" id="SSF53254">
    <property type="entry name" value="Phosphoglycerate mutase-like"/>
    <property type="match status" value="1"/>
</dbReference>
<dbReference type="PANTHER" id="PTHR21340">
    <property type="entry name" value="DIADENOSINE 5,5-P1,P4-TETRAPHOSPHATE PYROPHOSPHOHYDROLASE MUTT"/>
    <property type="match status" value="1"/>
</dbReference>
<dbReference type="InterPro" id="IPR013078">
    <property type="entry name" value="His_Pase_superF_clade-1"/>
</dbReference>
<dbReference type="EMBL" id="RZNB01000004">
    <property type="protein sequence ID" value="RWZ49855.1"/>
    <property type="molecule type" value="Genomic_DNA"/>
</dbReference>
<dbReference type="Pfam" id="PF00293">
    <property type="entry name" value="NUDIX"/>
    <property type="match status" value="1"/>
</dbReference>
<protein>
    <submittedName>
        <fullName evidence="3">NUDIX hydrolase</fullName>
    </submittedName>
</protein>
<dbReference type="GO" id="GO:0006754">
    <property type="term" value="P:ATP biosynthetic process"/>
    <property type="evidence" value="ECO:0007669"/>
    <property type="project" value="TreeGrafter"/>
</dbReference>
<dbReference type="RefSeq" id="WP_128495315.1">
    <property type="nucleotide sequence ID" value="NZ_RZNB01000004.1"/>
</dbReference>
<name>A0A3S4BGY7_9MICO</name>
<dbReference type="SMART" id="SM00855">
    <property type="entry name" value="PGAM"/>
    <property type="match status" value="1"/>
</dbReference>
<accession>A0A3S4BGY7</accession>
<dbReference type="SUPFAM" id="SSF55811">
    <property type="entry name" value="Nudix"/>
    <property type="match status" value="1"/>
</dbReference>
<dbReference type="InterPro" id="IPR000086">
    <property type="entry name" value="NUDIX_hydrolase_dom"/>
</dbReference>
<sequence>MSHDHSAIYAAGAVCWRVVDGKVMVLLVHRTAYGDVTIPKGKVDPGESLPQTAVREIKEETGLSVTLGVPLGAAQYRVHSGREKIVHYWAAEVSDAAVLASTFVPNAEIAALEWVTVKRALAYASYDQDVEILRHFSKLLDEGVTSTFPIIVLRHAKATAHSEWRGSDASRPLTARGVTQAASIVPSLLAWGPRRIVSSSAVRCVTTVAPLAAALGRKARVTDDLSQNSYETGEADVRAVVGKRIASGKAAVLCSHGPLLPLILREIALATATPAGSYLSSAADLEPAAFSVVHVSATAPASGIISIETHEPRV</sequence>
<dbReference type="InterPro" id="IPR015797">
    <property type="entry name" value="NUDIX_hydrolase-like_dom_sf"/>
</dbReference>
<dbReference type="OrthoDB" id="4287477at2"/>
<dbReference type="InterPro" id="IPR029033">
    <property type="entry name" value="His_PPase_superfam"/>
</dbReference>
<organism evidence="3 4">
    <name type="scientific">Labedella phragmitis</name>
    <dbReference type="NCBI Taxonomy" id="2498849"/>
    <lineage>
        <taxon>Bacteria</taxon>
        <taxon>Bacillati</taxon>
        <taxon>Actinomycetota</taxon>
        <taxon>Actinomycetes</taxon>
        <taxon>Micrococcales</taxon>
        <taxon>Microbacteriaceae</taxon>
        <taxon>Labedella</taxon>
    </lineage>
</organism>
<dbReference type="Proteomes" id="UP000288547">
    <property type="component" value="Unassembled WGS sequence"/>
</dbReference>
<dbReference type="Gene3D" id="3.40.50.1240">
    <property type="entry name" value="Phosphoglycerate mutase-like"/>
    <property type="match status" value="1"/>
</dbReference>
<dbReference type="PANTHER" id="PTHR21340:SF0">
    <property type="entry name" value="BIS(5'-NUCLEOSYL)-TETRAPHOSPHATASE [ASYMMETRICAL]"/>
    <property type="match status" value="1"/>
</dbReference>
<dbReference type="InterPro" id="IPR020084">
    <property type="entry name" value="NUDIX_hydrolase_CS"/>
</dbReference>
<evidence type="ECO:0000313" key="4">
    <source>
        <dbReference type="Proteomes" id="UP000288547"/>
    </source>
</evidence>
<dbReference type="PROSITE" id="PS51462">
    <property type="entry name" value="NUDIX"/>
    <property type="match status" value="1"/>
</dbReference>
<keyword evidence="4" id="KW-1185">Reference proteome</keyword>
<evidence type="ECO:0000259" key="2">
    <source>
        <dbReference type="PROSITE" id="PS51462"/>
    </source>
</evidence>
<evidence type="ECO:0000256" key="1">
    <source>
        <dbReference type="ARBA" id="ARBA00022801"/>
    </source>
</evidence>
<dbReference type="Pfam" id="PF00300">
    <property type="entry name" value="His_Phos_1"/>
    <property type="match status" value="1"/>
</dbReference>